<keyword evidence="3" id="KW-1185">Reference proteome</keyword>
<gene>
    <name evidence="2" type="ORF">SLA_5705</name>
</gene>
<dbReference type="EMBL" id="AP017424">
    <property type="protein sequence ID" value="BAU86574.1"/>
    <property type="molecule type" value="Genomic_DNA"/>
</dbReference>
<evidence type="ECO:0000256" key="1">
    <source>
        <dbReference type="SAM" id="MobiDB-lite"/>
    </source>
</evidence>
<keyword evidence="2" id="KW-0121">Carboxypeptidase</keyword>
<protein>
    <submittedName>
        <fullName evidence="2">Extracellular serine carboxypeptidase</fullName>
    </submittedName>
</protein>
<name>A0A160P5Q7_STRLU</name>
<reference evidence="2 3" key="1">
    <citation type="journal article" date="2016" name="Genome Announc.">
        <title>Complete Genome Sequence of Thiostrepton-Producing Streptomyces laurentii ATCC 31255.</title>
        <authorList>
            <person name="Doi K."/>
            <person name="Fujino Y."/>
            <person name="Nagayoshi Y."/>
            <person name="Ohshima T."/>
            <person name="Ogata S."/>
        </authorList>
    </citation>
    <scope>NUCLEOTIDE SEQUENCE [LARGE SCALE GENOMIC DNA]</scope>
    <source>
        <strain evidence="2 3">ATCC 31255</strain>
    </source>
</reference>
<keyword evidence="2" id="KW-0378">Hydrolase</keyword>
<keyword evidence="2" id="KW-0645">Protease</keyword>
<accession>A0A160P5Q7</accession>
<proteinExistence type="predicted"/>
<dbReference type="AlphaFoldDB" id="A0A160P5Q7"/>
<dbReference type="KEGG" id="slau:SLA_5705"/>
<sequence length="59" mass="6265">MPCGMNNKEPSLFGDGQMIGLASMRLSDLYDAAPAAPGSHRRVPVRREPGEPGTHMSLG</sequence>
<feature type="region of interest" description="Disordered" evidence="1">
    <location>
        <begin position="33"/>
        <end position="59"/>
    </location>
</feature>
<organism evidence="2 3">
    <name type="scientific">Streptomyces laurentii</name>
    <dbReference type="NCBI Taxonomy" id="39478"/>
    <lineage>
        <taxon>Bacteria</taxon>
        <taxon>Bacillati</taxon>
        <taxon>Actinomycetota</taxon>
        <taxon>Actinomycetes</taxon>
        <taxon>Kitasatosporales</taxon>
        <taxon>Streptomycetaceae</taxon>
        <taxon>Streptomyces</taxon>
    </lineage>
</organism>
<dbReference type="GO" id="GO:0004180">
    <property type="term" value="F:carboxypeptidase activity"/>
    <property type="evidence" value="ECO:0007669"/>
    <property type="project" value="UniProtKB-KW"/>
</dbReference>
<evidence type="ECO:0000313" key="3">
    <source>
        <dbReference type="Proteomes" id="UP000217676"/>
    </source>
</evidence>
<evidence type="ECO:0000313" key="2">
    <source>
        <dbReference type="EMBL" id="BAU86574.1"/>
    </source>
</evidence>
<dbReference type="Proteomes" id="UP000217676">
    <property type="component" value="Chromosome"/>
</dbReference>